<gene>
    <name evidence="1" type="ORF">FB459_1410</name>
</gene>
<reference evidence="1 2" key="1">
    <citation type="submission" date="2019-06" db="EMBL/GenBank/DDBJ databases">
        <title>Sequencing the genomes of 1000 actinobacteria strains.</title>
        <authorList>
            <person name="Klenk H.-P."/>
        </authorList>
    </citation>
    <scope>NUCLEOTIDE SEQUENCE [LARGE SCALE GENOMIC DNA]</scope>
    <source>
        <strain evidence="1 2">DSM 19828</strain>
    </source>
</reference>
<evidence type="ECO:0000313" key="2">
    <source>
        <dbReference type="Proteomes" id="UP000320806"/>
    </source>
</evidence>
<keyword evidence="2" id="KW-1185">Reference proteome</keyword>
<name>A0A542EF51_9MICO</name>
<dbReference type="SUPFAM" id="SSF51726">
    <property type="entry name" value="UROD/MetE-like"/>
    <property type="match status" value="1"/>
</dbReference>
<organism evidence="1 2">
    <name type="scientific">Yimella lutea</name>
    <dbReference type="NCBI Taxonomy" id="587872"/>
    <lineage>
        <taxon>Bacteria</taxon>
        <taxon>Bacillati</taxon>
        <taxon>Actinomycetota</taxon>
        <taxon>Actinomycetes</taxon>
        <taxon>Micrococcales</taxon>
        <taxon>Dermacoccaceae</taxon>
        <taxon>Yimella</taxon>
    </lineage>
</organism>
<dbReference type="AlphaFoldDB" id="A0A542EF51"/>
<dbReference type="Proteomes" id="UP000320806">
    <property type="component" value="Unassembled WGS sequence"/>
</dbReference>
<evidence type="ECO:0000313" key="1">
    <source>
        <dbReference type="EMBL" id="TQJ13972.1"/>
    </source>
</evidence>
<proteinExistence type="predicted"/>
<dbReference type="Gene3D" id="3.20.20.210">
    <property type="match status" value="1"/>
</dbReference>
<dbReference type="RefSeq" id="WP_246092345.1">
    <property type="nucleotide sequence ID" value="NZ_BAABCI010000002.1"/>
</dbReference>
<protein>
    <submittedName>
        <fullName evidence="1">Cobalamin-independent methionine synthase catalytic subunit</fullName>
    </submittedName>
</protein>
<accession>A0A542EF51</accession>
<dbReference type="InterPro" id="IPR038071">
    <property type="entry name" value="UROD/MetE-like_sf"/>
</dbReference>
<dbReference type="EMBL" id="VFMO01000001">
    <property type="protein sequence ID" value="TQJ13972.1"/>
    <property type="molecule type" value="Genomic_DNA"/>
</dbReference>
<comment type="caution">
    <text evidence="1">The sequence shown here is derived from an EMBL/GenBank/DDBJ whole genome shotgun (WGS) entry which is preliminary data.</text>
</comment>
<sequence>MTNSPAFSAIGSMPGTDVRETVRVVRDLFDGNGIPFLPELPARGPGADMIGRSAARLAGLGVDLQPSGWRLTDANGLDARRAQAFLREDLDELAEAFDGYEGPLKVQWSGPWTLAASVSLPRGERVLTDRGATRDLRESLSEGVRSALATVRRLVPGAQLILQWDEPSLPAVLAGALPTASGYGRVRPVDQSVVVDGLSALVASIEDAAAQVLHCCAPGVPVPLLRRVHGLDLAVDTSLVKPRQWDGVAELVESGRRLWAGAVPADGSVTRPEQISDSLVRTWRSVGLTGADLRTTVLTPACGLAGSSPEAVRALFKVLAQAAERLGEESESLSGS</sequence>